<dbReference type="Proteomes" id="UP001221142">
    <property type="component" value="Unassembled WGS sequence"/>
</dbReference>
<accession>A0AAD7C7Q4</accession>
<organism evidence="2 3">
    <name type="scientific">Roridomyces roridus</name>
    <dbReference type="NCBI Taxonomy" id="1738132"/>
    <lineage>
        <taxon>Eukaryota</taxon>
        <taxon>Fungi</taxon>
        <taxon>Dikarya</taxon>
        <taxon>Basidiomycota</taxon>
        <taxon>Agaricomycotina</taxon>
        <taxon>Agaricomycetes</taxon>
        <taxon>Agaricomycetidae</taxon>
        <taxon>Agaricales</taxon>
        <taxon>Marasmiineae</taxon>
        <taxon>Mycenaceae</taxon>
        <taxon>Roridomyces</taxon>
    </lineage>
</organism>
<evidence type="ECO:0000313" key="3">
    <source>
        <dbReference type="Proteomes" id="UP001221142"/>
    </source>
</evidence>
<dbReference type="PANTHER" id="PTHR35204">
    <property type="entry name" value="YALI0A21131P"/>
    <property type="match status" value="1"/>
</dbReference>
<feature type="signal peptide" evidence="1">
    <location>
        <begin position="1"/>
        <end position="16"/>
    </location>
</feature>
<keyword evidence="1" id="KW-0732">Signal</keyword>
<gene>
    <name evidence="2" type="ORF">FB45DRAFT_825512</name>
</gene>
<evidence type="ECO:0000313" key="2">
    <source>
        <dbReference type="EMBL" id="KAJ7641340.1"/>
    </source>
</evidence>
<sequence>MSLFLVLVLLSLEIWAIPQTPLSITQEWDLNTPPNSNSTGHLVFDTASSLLQHWPNTRYHSGHTIVPGTIPPGTLLYHGRGNRYTPTASEWVAFDPEFARVFCDDPGPCWVHTLAATRPLRVLYFDGSSATKMPDGPMDAQDLLAWGTVLPDRATVEWEYERMNQLCQFGNKTRVDALVRMQLNFEIMLCNFTDGVEIITVSRLQDEARIPHYAFSFLHSSSWYDQYPGQPRIHLDLTQLISFYDVSLTPSLVTRRLGQNRRQHRILGISEHDVDAALARISSISYSQPNSGIDWATLFQVIRNRYAKRLEVLQSTLDGTAVDVAGQRAFQLLLSTLMPYRLHTAVPVSSGNAWAAPAFRLCTETPILFIQSLTLTASEELLLTSARDTSREICRTLVGMWAEGSVALLSSPTIPGSLVGKWKSEIDRLMSWLGWSVWITCRPACAFDEQCYLPGAPFSMDEWNISEPRCIRTFEPYTDWLNLQV</sequence>
<protein>
    <submittedName>
        <fullName evidence="2">Uncharacterized protein</fullName>
    </submittedName>
</protein>
<feature type="chain" id="PRO_5042082752" evidence="1">
    <location>
        <begin position="17"/>
        <end position="485"/>
    </location>
</feature>
<dbReference type="AlphaFoldDB" id="A0AAD7C7Q4"/>
<dbReference type="EMBL" id="JARKIF010000004">
    <property type="protein sequence ID" value="KAJ7641340.1"/>
    <property type="molecule type" value="Genomic_DNA"/>
</dbReference>
<comment type="caution">
    <text evidence="2">The sequence shown here is derived from an EMBL/GenBank/DDBJ whole genome shotgun (WGS) entry which is preliminary data.</text>
</comment>
<dbReference type="InterPro" id="IPR038921">
    <property type="entry name" value="YOR389W-like"/>
</dbReference>
<dbReference type="PANTHER" id="PTHR35204:SF1">
    <property type="entry name" value="ENTEROTOXIN"/>
    <property type="match status" value="1"/>
</dbReference>
<name>A0AAD7C7Q4_9AGAR</name>
<keyword evidence="3" id="KW-1185">Reference proteome</keyword>
<evidence type="ECO:0000256" key="1">
    <source>
        <dbReference type="SAM" id="SignalP"/>
    </source>
</evidence>
<proteinExistence type="predicted"/>
<reference evidence="2" key="1">
    <citation type="submission" date="2023-03" db="EMBL/GenBank/DDBJ databases">
        <title>Massive genome expansion in bonnet fungi (Mycena s.s.) driven by repeated elements and novel gene families across ecological guilds.</title>
        <authorList>
            <consortium name="Lawrence Berkeley National Laboratory"/>
            <person name="Harder C.B."/>
            <person name="Miyauchi S."/>
            <person name="Viragh M."/>
            <person name="Kuo A."/>
            <person name="Thoen E."/>
            <person name="Andreopoulos B."/>
            <person name="Lu D."/>
            <person name="Skrede I."/>
            <person name="Drula E."/>
            <person name="Henrissat B."/>
            <person name="Morin E."/>
            <person name="Kohler A."/>
            <person name="Barry K."/>
            <person name="LaButti K."/>
            <person name="Morin E."/>
            <person name="Salamov A."/>
            <person name="Lipzen A."/>
            <person name="Mereny Z."/>
            <person name="Hegedus B."/>
            <person name="Baldrian P."/>
            <person name="Stursova M."/>
            <person name="Weitz H."/>
            <person name="Taylor A."/>
            <person name="Grigoriev I.V."/>
            <person name="Nagy L.G."/>
            <person name="Martin F."/>
            <person name="Kauserud H."/>
        </authorList>
    </citation>
    <scope>NUCLEOTIDE SEQUENCE</scope>
    <source>
        <strain evidence="2">9284</strain>
    </source>
</reference>